<evidence type="ECO:0000259" key="7">
    <source>
        <dbReference type="SMART" id="SM00892"/>
    </source>
</evidence>
<evidence type="ECO:0000256" key="5">
    <source>
        <dbReference type="SAM" id="Phobius"/>
    </source>
</evidence>
<organism evidence="8 9">
    <name type="scientific">Bugula neritina</name>
    <name type="common">Brown bryozoan</name>
    <name type="synonym">Sertularia neritina</name>
    <dbReference type="NCBI Taxonomy" id="10212"/>
    <lineage>
        <taxon>Eukaryota</taxon>
        <taxon>Metazoa</taxon>
        <taxon>Spiralia</taxon>
        <taxon>Lophotrochozoa</taxon>
        <taxon>Bryozoa</taxon>
        <taxon>Gymnolaemata</taxon>
        <taxon>Cheilostomatida</taxon>
        <taxon>Flustrina</taxon>
        <taxon>Buguloidea</taxon>
        <taxon>Bugulidae</taxon>
        <taxon>Bugula</taxon>
    </lineage>
</organism>
<gene>
    <name evidence="8" type="ORF">EB796_009780</name>
</gene>
<dbReference type="GO" id="GO:0000014">
    <property type="term" value="F:single-stranded DNA endodeoxyribonuclease activity"/>
    <property type="evidence" value="ECO:0007669"/>
    <property type="project" value="TreeGrafter"/>
</dbReference>
<evidence type="ECO:0000256" key="3">
    <source>
        <dbReference type="PIRSR" id="PIRSR640255-2"/>
    </source>
</evidence>
<reference evidence="8" key="1">
    <citation type="submission" date="2020-06" db="EMBL/GenBank/DDBJ databases">
        <title>Draft genome of Bugula neritina, a colonial animal packing powerful symbionts and potential medicines.</title>
        <authorList>
            <person name="Rayko M."/>
        </authorList>
    </citation>
    <scope>NUCLEOTIDE SEQUENCE [LARGE SCALE GENOMIC DNA]</scope>
    <source>
        <strain evidence="8">Kwan_BN1</strain>
    </source>
</reference>
<protein>
    <submittedName>
        <fullName evidence="8">EXOG</fullName>
    </submittedName>
</protein>
<evidence type="ECO:0000259" key="6">
    <source>
        <dbReference type="SMART" id="SM00477"/>
    </source>
</evidence>
<feature type="transmembrane region" description="Helical" evidence="5">
    <location>
        <begin position="6"/>
        <end position="29"/>
    </location>
</feature>
<dbReference type="Pfam" id="PF01223">
    <property type="entry name" value="Endonuclease_NS"/>
    <property type="match status" value="1"/>
</dbReference>
<evidence type="ECO:0000256" key="1">
    <source>
        <dbReference type="ARBA" id="ARBA00010052"/>
    </source>
</evidence>
<dbReference type="GO" id="GO:0003676">
    <property type="term" value="F:nucleic acid binding"/>
    <property type="evidence" value="ECO:0007669"/>
    <property type="project" value="InterPro"/>
</dbReference>
<dbReference type="AlphaFoldDB" id="A0A7J7K2Q1"/>
<dbReference type="SMART" id="SM00892">
    <property type="entry name" value="Endonuclease_NS"/>
    <property type="match status" value="1"/>
</dbReference>
<dbReference type="InterPro" id="IPR044929">
    <property type="entry name" value="DNA/RNA_non-sp_Endonuclease_sf"/>
</dbReference>
<dbReference type="OrthoDB" id="5418055at2759"/>
<dbReference type="InterPro" id="IPR044925">
    <property type="entry name" value="His-Me_finger_sf"/>
</dbReference>
<comment type="similarity">
    <text evidence="1">Belongs to the DNA/RNA non-specific endonuclease family.</text>
</comment>
<dbReference type="GO" id="GO:0005743">
    <property type="term" value="C:mitochondrial inner membrane"/>
    <property type="evidence" value="ECO:0007669"/>
    <property type="project" value="TreeGrafter"/>
</dbReference>
<keyword evidence="5" id="KW-0812">Transmembrane</keyword>
<dbReference type="GO" id="GO:0006309">
    <property type="term" value="P:apoptotic DNA fragmentation"/>
    <property type="evidence" value="ECO:0007669"/>
    <property type="project" value="TreeGrafter"/>
</dbReference>
<evidence type="ECO:0000313" key="9">
    <source>
        <dbReference type="Proteomes" id="UP000593567"/>
    </source>
</evidence>
<dbReference type="GO" id="GO:0005634">
    <property type="term" value="C:nucleus"/>
    <property type="evidence" value="ECO:0007669"/>
    <property type="project" value="TreeGrafter"/>
</dbReference>
<sequence length="346" mass="38960">MATSNFGILAKGFISGAVFTVSISYPLYLQQKRGTAPVKTDDARSPLFPFGKPTDLRQVIDYTGHTLCYDVARKQPLWVSEILTKESLKGRANRKQSKFRVDDQLPEGTSATNGDYHKSGWSRGHMAAAGNFKSNQQAMDDTFYLSNIVPQNIDNNSGFWNRLETYCRDLTEQFDKVHVISGPLYQVNDIVGDKKFVKYEVIGDGRVPAPTHLYKIVAAFNEGSPERTAVAAFVVPNIPISREVSELTKYEVSLEKLKSLTGFSFHPQLPSQTTTNLCVSDRNSCKLKSWEELELYFAMKKVKYAKSQKDIDTAVVTLKDNHVKFDQKLLSQIEKKQTELRHATNA</sequence>
<keyword evidence="3" id="KW-0479">Metal-binding</keyword>
<proteinExistence type="inferred from homology"/>
<comment type="caution">
    <text evidence="8">The sequence shown here is derived from an EMBL/GenBank/DDBJ whole genome shotgun (WGS) entry which is preliminary data.</text>
</comment>
<feature type="binding site" evidence="3">
    <location>
        <position position="156"/>
    </location>
    <ligand>
        <name>Mg(2+)</name>
        <dbReference type="ChEBI" id="CHEBI:18420"/>
        <note>catalytic</note>
    </ligand>
</feature>
<dbReference type="Gene3D" id="6.10.250.1250">
    <property type="match status" value="1"/>
</dbReference>
<feature type="domain" description="ENPP1-3/EXOG-like endonuclease/phosphodiesterase" evidence="6">
    <location>
        <begin position="62"/>
        <end position="272"/>
    </location>
</feature>
<dbReference type="EMBL" id="VXIV02001556">
    <property type="protein sequence ID" value="KAF6031878.1"/>
    <property type="molecule type" value="Genomic_DNA"/>
</dbReference>
<dbReference type="GO" id="GO:0004521">
    <property type="term" value="F:RNA endonuclease activity"/>
    <property type="evidence" value="ECO:0007669"/>
    <property type="project" value="TreeGrafter"/>
</dbReference>
<dbReference type="Gene3D" id="3.40.570.10">
    <property type="entry name" value="Extracellular Endonuclease, subunit A"/>
    <property type="match status" value="1"/>
</dbReference>
<feature type="region of interest" description="Disordered" evidence="4">
    <location>
        <begin position="94"/>
        <end position="117"/>
    </location>
</feature>
<feature type="active site" description="Proton acceptor" evidence="2">
    <location>
        <position position="125"/>
    </location>
</feature>
<feature type="domain" description="DNA/RNA non-specific endonuclease/pyrophosphatase/phosphodiesterase" evidence="7">
    <location>
        <begin position="61"/>
        <end position="272"/>
    </location>
</feature>
<dbReference type="SMART" id="SM00477">
    <property type="entry name" value="NUC"/>
    <property type="match status" value="1"/>
</dbReference>
<name>A0A7J7K2Q1_BUGNE</name>
<evidence type="ECO:0000256" key="2">
    <source>
        <dbReference type="PIRSR" id="PIRSR640255-1"/>
    </source>
</evidence>
<evidence type="ECO:0000256" key="4">
    <source>
        <dbReference type="SAM" id="MobiDB-lite"/>
    </source>
</evidence>
<keyword evidence="9" id="KW-1185">Reference proteome</keyword>
<dbReference type="SUPFAM" id="SSF54060">
    <property type="entry name" value="His-Me finger endonucleases"/>
    <property type="match status" value="1"/>
</dbReference>
<keyword evidence="5" id="KW-1133">Transmembrane helix</keyword>
<dbReference type="InterPro" id="IPR040255">
    <property type="entry name" value="Non-specific_endonuclease"/>
</dbReference>
<accession>A0A7J7K2Q1</accession>
<evidence type="ECO:0000313" key="8">
    <source>
        <dbReference type="EMBL" id="KAF6031878.1"/>
    </source>
</evidence>
<dbReference type="Proteomes" id="UP000593567">
    <property type="component" value="Unassembled WGS sequence"/>
</dbReference>
<dbReference type="PANTHER" id="PTHR13966">
    <property type="entry name" value="ENDONUCLEASE RELATED"/>
    <property type="match status" value="1"/>
</dbReference>
<dbReference type="PANTHER" id="PTHR13966:SF19">
    <property type="entry name" value="NUCLEASE EXOG, MITOCHONDRIAL"/>
    <property type="match status" value="1"/>
</dbReference>
<keyword evidence="5" id="KW-0472">Membrane</keyword>
<dbReference type="GO" id="GO:0046872">
    <property type="term" value="F:metal ion binding"/>
    <property type="evidence" value="ECO:0007669"/>
    <property type="project" value="UniProtKB-KW"/>
</dbReference>
<dbReference type="CDD" id="cd00091">
    <property type="entry name" value="NUC"/>
    <property type="match status" value="1"/>
</dbReference>
<dbReference type="InterPro" id="IPR020821">
    <property type="entry name" value="ENPP1-3/EXOG-like_nuc-like"/>
</dbReference>
<dbReference type="InterPro" id="IPR001604">
    <property type="entry name" value="Endo_G_ENPP1-like_dom"/>
</dbReference>